<feature type="non-terminal residue" evidence="2">
    <location>
        <position position="23"/>
    </location>
</feature>
<dbReference type="EMBL" id="LXQA010561812">
    <property type="protein sequence ID" value="MCI59352.1"/>
    <property type="molecule type" value="Genomic_DNA"/>
</dbReference>
<evidence type="ECO:0000313" key="3">
    <source>
        <dbReference type="Proteomes" id="UP000265520"/>
    </source>
</evidence>
<proteinExistence type="predicted"/>
<dbReference type="Proteomes" id="UP000265520">
    <property type="component" value="Unassembled WGS sequence"/>
</dbReference>
<reference evidence="2 3" key="1">
    <citation type="journal article" date="2018" name="Front. Plant Sci.">
        <title>Red Clover (Trifolium pratense) and Zigzag Clover (T. medium) - A Picture of Genomic Similarities and Differences.</title>
        <authorList>
            <person name="Dluhosova J."/>
            <person name="Istvanek J."/>
            <person name="Nedelnik J."/>
            <person name="Repkova J."/>
        </authorList>
    </citation>
    <scope>NUCLEOTIDE SEQUENCE [LARGE SCALE GENOMIC DNA]</scope>
    <source>
        <strain evidence="3">cv. 10/8</strain>
        <tissue evidence="2">Leaf</tissue>
    </source>
</reference>
<protein>
    <submittedName>
        <fullName evidence="2">Uncharacterized protein</fullName>
    </submittedName>
</protein>
<evidence type="ECO:0000256" key="1">
    <source>
        <dbReference type="SAM" id="MobiDB-lite"/>
    </source>
</evidence>
<accession>A0A392TEI5</accession>
<dbReference type="AlphaFoldDB" id="A0A392TEI5"/>
<name>A0A392TEI5_9FABA</name>
<evidence type="ECO:0000313" key="2">
    <source>
        <dbReference type="EMBL" id="MCI59352.1"/>
    </source>
</evidence>
<sequence length="23" mass="2436">MTSAHARLHQAKSAKKKMVAAGL</sequence>
<feature type="region of interest" description="Disordered" evidence="1">
    <location>
        <begin position="1"/>
        <end position="23"/>
    </location>
</feature>
<organism evidence="2 3">
    <name type="scientific">Trifolium medium</name>
    <dbReference type="NCBI Taxonomy" id="97028"/>
    <lineage>
        <taxon>Eukaryota</taxon>
        <taxon>Viridiplantae</taxon>
        <taxon>Streptophyta</taxon>
        <taxon>Embryophyta</taxon>
        <taxon>Tracheophyta</taxon>
        <taxon>Spermatophyta</taxon>
        <taxon>Magnoliopsida</taxon>
        <taxon>eudicotyledons</taxon>
        <taxon>Gunneridae</taxon>
        <taxon>Pentapetalae</taxon>
        <taxon>rosids</taxon>
        <taxon>fabids</taxon>
        <taxon>Fabales</taxon>
        <taxon>Fabaceae</taxon>
        <taxon>Papilionoideae</taxon>
        <taxon>50 kb inversion clade</taxon>
        <taxon>NPAAA clade</taxon>
        <taxon>Hologalegina</taxon>
        <taxon>IRL clade</taxon>
        <taxon>Trifolieae</taxon>
        <taxon>Trifolium</taxon>
    </lineage>
</organism>
<keyword evidence="3" id="KW-1185">Reference proteome</keyword>
<comment type="caution">
    <text evidence="2">The sequence shown here is derived from an EMBL/GenBank/DDBJ whole genome shotgun (WGS) entry which is preliminary data.</text>
</comment>